<dbReference type="EMBL" id="CAEY01001460">
    <property type="status" value="NOT_ANNOTATED_CDS"/>
    <property type="molecule type" value="Genomic_DNA"/>
</dbReference>
<proteinExistence type="predicted"/>
<sequence length="41" mass="4873">MFDDSWASLTQLFYCFTPRFTDFPDSPNYPNSLTQLLLRSH</sequence>
<dbReference type="Proteomes" id="UP000015104">
    <property type="component" value="Unassembled WGS sequence"/>
</dbReference>
<protein>
    <submittedName>
        <fullName evidence="1">Uncharacterized protein</fullName>
    </submittedName>
</protein>
<reference evidence="2" key="1">
    <citation type="submission" date="2011-08" db="EMBL/GenBank/DDBJ databases">
        <authorList>
            <person name="Rombauts S."/>
        </authorList>
    </citation>
    <scope>NUCLEOTIDE SEQUENCE</scope>
    <source>
        <strain evidence="2">London</strain>
    </source>
</reference>
<dbReference type="HOGENOM" id="CLU_3280150_0_0_1"/>
<reference evidence="1" key="2">
    <citation type="submission" date="2015-06" db="UniProtKB">
        <authorList>
            <consortium name="EnsemblMetazoa"/>
        </authorList>
    </citation>
    <scope>IDENTIFICATION</scope>
</reference>
<dbReference type="EnsemblMetazoa" id="tetur54g00020.1">
    <property type="protein sequence ID" value="tetur54g00020.1"/>
    <property type="gene ID" value="tetur54g00020"/>
</dbReference>
<dbReference type="AlphaFoldDB" id="T1L5U0"/>
<organism evidence="1 2">
    <name type="scientific">Tetranychus urticae</name>
    <name type="common">Two-spotted spider mite</name>
    <dbReference type="NCBI Taxonomy" id="32264"/>
    <lineage>
        <taxon>Eukaryota</taxon>
        <taxon>Metazoa</taxon>
        <taxon>Ecdysozoa</taxon>
        <taxon>Arthropoda</taxon>
        <taxon>Chelicerata</taxon>
        <taxon>Arachnida</taxon>
        <taxon>Acari</taxon>
        <taxon>Acariformes</taxon>
        <taxon>Trombidiformes</taxon>
        <taxon>Prostigmata</taxon>
        <taxon>Eleutherengona</taxon>
        <taxon>Raphignathae</taxon>
        <taxon>Tetranychoidea</taxon>
        <taxon>Tetranychidae</taxon>
        <taxon>Tetranychus</taxon>
    </lineage>
</organism>
<accession>T1L5U0</accession>
<keyword evidence="2" id="KW-1185">Reference proteome</keyword>
<evidence type="ECO:0000313" key="2">
    <source>
        <dbReference type="Proteomes" id="UP000015104"/>
    </source>
</evidence>
<name>T1L5U0_TETUR</name>
<evidence type="ECO:0000313" key="1">
    <source>
        <dbReference type="EnsemblMetazoa" id="tetur54g00020.1"/>
    </source>
</evidence>